<keyword evidence="1" id="KW-1133">Transmembrane helix</keyword>
<keyword evidence="1" id="KW-0812">Transmembrane</keyword>
<organism evidence="2 3">
    <name type="scientific">Pontibacter mucosus</name>
    <dbReference type="NCBI Taxonomy" id="1649266"/>
    <lineage>
        <taxon>Bacteria</taxon>
        <taxon>Pseudomonadati</taxon>
        <taxon>Bacteroidota</taxon>
        <taxon>Cytophagia</taxon>
        <taxon>Cytophagales</taxon>
        <taxon>Hymenobacteraceae</taxon>
        <taxon>Pontibacter</taxon>
    </lineage>
</organism>
<proteinExistence type="predicted"/>
<reference evidence="2 3" key="1">
    <citation type="submission" date="2018-04" db="EMBL/GenBank/DDBJ databases">
        <title>Genomic Encyclopedia of Archaeal and Bacterial Type Strains, Phase II (KMG-II): from individual species to whole genera.</title>
        <authorList>
            <person name="Goeker M."/>
        </authorList>
    </citation>
    <scope>NUCLEOTIDE SEQUENCE [LARGE SCALE GENOMIC DNA]</scope>
    <source>
        <strain evidence="2 3">DSM 100162</strain>
    </source>
</reference>
<dbReference type="RefSeq" id="WP_108213396.1">
    <property type="nucleotide sequence ID" value="NZ_QBKI01000011.1"/>
</dbReference>
<keyword evidence="3" id="KW-1185">Reference proteome</keyword>
<comment type="caution">
    <text evidence="2">The sequence shown here is derived from an EMBL/GenBank/DDBJ whole genome shotgun (WGS) entry which is preliminary data.</text>
</comment>
<evidence type="ECO:0000256" key="1">
    <source>
        <dbReference type="SAM" id="Phobius"/>
    </source>
</evidence>
<sequence>MSPLTKLAELLKTGTEKSSVPNIVLWTIFLLVFIYYGRGIQGIAQTAAKETSPEEMAAKREERETTKQLVEELRNLNHRLTIFEQLYNERFGTINHRLNNVEEEQKIIRENYVRKR</sequence>
<evidence type="ECO:0000313" key="2">
    <source>
        <dbReference type="EMBL" id="PTX14472.1"/>
    </source>
</evidence>
<dbReference type="Proteomes" id="UP000244225">
    <property type="component" value="Unassembled WGS sequence"/>
</dbReference>
<gene>
    <name evidence="2" type="ORF">C8N40_111137</name>
</gene>
<feature type="transmembrane region" description="Helical" evidence="1">
    <location>
        <begin position="20"/>
        <end position="37"/>
    </location>
</feature>
<accession>A0A2T5YD76</accession>
<protein>
    <submittedName>
        <fullName evidence="2">Uncharacterized protein</fullName>
    </submittedName>
</protein>
<evidence type="ECO:0000313" key="3">
    <source>
        <dbReference type="Proteomes" id="UP000244225"/>
    </source>
</evidence>
<keyword evidence="1" id="KW-0472">Membrane</keyword>
<dbReference type="EMBL" id="QBKI01000011">
    <property type="protein sequence ID" value="PTX14472.1"/>
    <property type="molecule type" value="Genomic_DNA"/>
</dbReference>
<dbReference type="AlphaFoldDB" id="A0A2T5YD76"/>
<name>A0A2T5YD76_9BACT</name>